<protein>
    <submittedName>
        <fullName evidence="2">Uncharacterized protein</fullName>
    </submittedName>
</protein>
<proteinExistence type="predicted"/>
<dbReference type="InParanoid" id="A0A7C8II62"/>
<evidence type="ECO:0000256" key="1">
    <source>
        <dbReference type="SAM" id="MobiDB-lite"/>
    </source>
</evidence>
<name>A0A7C8II62_9PEZI</name>
<comment type="caution">
    <text evidence="2">The sequence shown here is derived from an EMBL/GenBank/DDBJ whole genome shotgun (WGS) entry which is preliminary data.</text>
</comment>
<feature type="region of interest" description="Disordered" evidence="1">
    <location>
        <begin position="36"/>
        <end position="142"/>
    </location>
</feature>
<accession>A0A7C8II62</accession>
<dbReference type="Proteomes" id="UP000481858">
    <property type="component" value="Unassembled WGS sequence"/>
</dbReference>
<feature type="region of interest" description="Disordered" evidence="1">
    <location>
        <begin position="205"/>
        <end position="241"/>
    </location>
</feature>
<feature type="compositionally biased region" description="Basic and acidic residues" evidence="1">
    <location>
        <begin position="59"/>
        <end position="68"/>
    </location>
</feature>
<sequence length="257" mass="28172">MTPSPPPPPIVEDLVERVANAMLERDRLQEQIDDIVEKQSVFSSSRPSTAHGPSGLCSGHEEKPRQRNDLTVPTEMEPMPEIPAMPPNAPSFSERLSSDHLRSTSAKPPPRTRYEANSSRKMGGRVPPPPLPLRLRPPLRKKKSFSRVSRVSSWLFPAGPEHRKGISLDSLTNAPKPVSGAQGFYQVARPGPSYRSSFDSASTVSDWTAEEQTIPTSLSPSTVATPRNMAGPSSMGLPYSLQEPIQFRQRKSVGVAF</sequence>
<keyword evidence="3" id="KW-1185">Reference proteome</keyword>
<organism evidence="2 3">
    <name type="scientific">Xylaria multiplex</name>
    <dbReference type="NCBI Taxonomy" id="323545"/>
    <lineage>
        <taxon>Eukaryota</taxon>
        <taxon>Fungi</taxon>
        <taxon>Dikarya</taxon>
        <taxon>Ascomycota</taxon>
        <taxon>Pezizomycotina</taxon>
        <taxon>Sordariomycetes</taxon>
        <taxon>Xylariomycetidae</taxon>
        <taxon>Xylariales</taxon>
        <taxon>Xylariaceae</taxon>
        <taxon>Xylaria</taxon>
    </lineage>
</organism>
<evidence type="ECO:0000313" key="3">
    <source>
        <dbReference type="Proteomes" id="UP000481858"/>
    </source>
</evidence>
<dbReference type="AlphaFoldDB" id="A0A7C8II62"/>
<gene>
    <name evidence="2" type="ORF">GQX73_g9289</name>
</gene>
<feature type="compositionally biased region" description="Polar residues" evidence="1">
    <location>
        <begin position="205"/>
        <end position="225"/>
    </location>
</feature>
<reference evidence="2 3" key="1">
    <citation type="submission" date="2019-12" db="EMBL/GenBank/DDBJ databases">
        <title>Draft genome sequence of the ascomycete Xylaria multiplex DSM 110363.</title>
        <authorList>
            <person name="Buettner E."/>
            <person name="Kellner H."/>
        </authorList>
    </citation>
    <scope>NUCLEOTIDE SEQUENCE [LARGE SCALE GENOMIC DNA]</scope>
    <source>
        <strain evidence="2 3">DSM 110363</strain>
    </source>
</reference>
<dbReference type="EMBL" id="WUBL01000158">
    <property type="protein sequence ID" value="KAF2964269.1"/>
    <property type="molecule type" value="Genomic_DNA"/>
</dbReference>
<feature type="compositionally biased region" description="Pro residues" evidence="1">
    <location>
        <begin position="80"/>
        <end position="89"/>
    </location>
</feature>
<evidence type="ECO:0000313" key="2">
    <source>
        <dbReference type="EMBL" id="KAF2964269.1"/>
    </source>
</evidence>
<dbReference type="OrthoDB" id="3595619at2759"/>